<dbReference type="AlphaFoldDB" id="A0A9Q0EL40"/>
<dbReference type="OrthoDB" id="10555946at2759"/>
<evidence type="ECO:0000313" key="2">
    <source>
        <dbReference type="Proteomes" id="UP001148018"/>
    </source>
</evidence>
<dbReference type="EMBL" id="JANIIK010000039">
    <property type="protein sequence ID" value="KAJ3608931.1"/>
    <property type="molecule type" value="Genomic_DNA"/>
</dbReference>
<accession>A0A9Q0EL40</accession>
<protein>
    <submittedName>
        <fullName evidence="1">Uncharacterized protein</fullName>
    </submittedName>
</protein>
<organism evidence="1 2">
    <name type="scientific">Muraenolepis orangiensis</name>
    <name type="common">Patagonian moray cod</name>
    <dbReference type="NCBI Taxonomy" id="630683"/>
    <lineage>
        <taxon>Eukaryota</taxon>
        <taxon>Metazoa</taxon>
        <taxon>Chordata</taxon>
        <taxon>Craniata</taxon>
        <taxon>Vertebrata</taxon>
        <taxon>Euteleostomi</taxon>
        <taxon>Actinopterygii</taxon>
        <taxon>Neopterygii</taxon>
        <taxon>Teleostei</taxon>
        <taxon>Neoteleostei</taxon>
        <taxon>Acanthomorphata</taxon>
        <taxon>Zeiogadaria</taxon>
        <taxon>Gadariae</taxon>
        <taxon>Gadiformes</taxon>
        <taxon>Muraenolepidoidei</taxon>
        <taxon>Muraenolepididae</taxon>
        <taxon>Muraenolepis</taxon>
    </lineage>
</organism>
<proteinExistence type="predicted"/>
<sequence>MAEVKEVPGLEAASPWYGAQFDRGIIYGRTSYIHEMRCEDVGSHLYSRMCCSVLHPSSTSFIPLLLLSLHPSYPQISPPFYPSISSIHPPLHPIHLPTSSTSPSLHLCTTRTAPPFSLHPPPPTALTSSLVNPDPIQC</sequence>
<reference evidence="1" key="1">
    <citation type="submission" date="2022-07" db="EMBL/GenBank/DDBJ databases">
        <title>Chromosome-level genome of Muraenolepis orangiensis.</title>
        <authorList>
            <person name="Kim J."/>
        </authorList>
    </citation>
    <scope>NUCLEOTIDE SEQUENCE</scope>
    <source>
        <strain evidence="1">KU_S4_2022</strain>
        <tissue evidence="1">Muscle</tissue>
    </source>
</reference>
<dbReference type="Proteomes" id="UP001148018">
    <property type="component" value="Unassembled WGS sequence"/>
</dbReference>
<gene>
    <name evidence="1" type="ORF">NHX12_023459</name>
</gene>
<evidence type="ECO:0000313" key="1">
    <source>
        <dbReference type="EMBL" id="KAJ3608931.1"/>
    </source>
</evidence>
<name>A0A9Q0EL40_9TELE</name>
<keyword evidence="2" id="KW-1185">Reference proteome</keyword>
<comment type="caution">
    <text evidence="1">The sequence shown here is derived from an EMBL/GenBank/DDBJ whole genome shotgun (WGS) entry which is preliminary data.</text>
</comment>